<gene>
    <name evidence="8" type="ORF">KASA_0Q08228G</name>
</gene>
<evidence type="ECO:0000256" key="1">
    <source>
        <dbReference type="ARBA" id="ARBA00008384"/>
    </source>
</evidence>
<protein>
    <recommendedName>
        <fullName evidence="5">Ataxin-10 homolog</fullName>
    </recommendedName>
    <alternativeName>
        <fullName evidence="6">Copper transport protein 86</fullName>
    </alternativeName>
</protein>
<dbReference type="InterPro" id="IPR051374">
    <property type="entry name" value="Ataxin-10/CTR86_families"/>
</dbReference>
<evidence type="ECO:0000256" key="6">
    <source>
        <dbReference type="ARBA" id="ARBA00044805"/>
    </source>
</evidence>
<keyword evidence="3" id="KW-0131">Cell cycle</keyword>
<evidence type="ECO:0000256" key="5">
    <source>
        <dbReference type="ARBA" id="ARBA00044801"/>
    </source>
</evidence>
<evidence type="ECO:0000313" key="8">
    <source>
        <dbReference type="EMBL" id="SMN18358.1"/>
    </source>
</evidence>
<evidence type="ECO:0000256" key="2">
    <source>
        <dbReference type="ARBA" id="ARBA00022618"/>
    </source>
</evidence>
<keyword evidence="2" id="KW-0132">Cell division</keyword>
<name>A0A1X7QY61_9SACH</name>
<dbReference type="PANTHER" id="PTHR13255:SF0">
    <property type="entry name" value="ATAXIN-10"/>
    <property type="match status" value="1"/>
</dbReference>
<evidence type="ECO:0000259" key="7">
    <source>
        <dbReference type="Pfam" id="PF09759"/>
    </source>
</evidence>
<dbReference type="AlphaFoldDB" id="A0A1X7QY61"/>
<feature type="domain" description="Ataxin-10" evidence="7">
    <location>
        <begin position="440"/>
        <end position="536"/>
    </location>
</feature>
<dbReference type="InterPro" id="IPR019156">
    <property type="entry name" value="Ataxin-10_domain"/>
</dbReference>
<proteinExistence type="inferred from homology"/>
<organism evidence="8 9">
    <name type="scientific">Maudiozyma saulgeensis</name>
    <dbReference type="NCBI Taxonomy" id="1789683"/>
    <lineage>
        <taxon>Eukaryota</taxon>
        <taxon>Fungi</taxon>
        <taxon>Dikarya</taxon>
        <taxon>Ascomycota</taxon>
        <taxon>Saccharomycotina</taxon>
        <taxon>Saccharomycetes</taxon>
        <taxon>Saccharomycetales</taxon>
        <taxon>Saccharomycetaceae</taxon>
        <taxon>Maudiozyma</taxon>
    </lineage>
</organism>
<dbReference type="OrthoDB" id="379794at2759"/>
<dbReference type="Pfam" id="PF09759">
    <property type="entry name" value="Atx10homo_assoc"/>
    <property type="match status" value="1"/>
</dbReference>
<dbReference type="Proteomes" id="UP000196158">
    <property type="component" value="Unassembled WGS sequence"/>
</dbReference>
<evidence type="ECO:0000313" key="9">
    <source>
        <dbReference type="Proteomes" id="UP000196158"/>
    </source>
</evidence>
<dbReference type="GO" id="GO:0005829">
    <property type="term" value="C:cytosol"/>
    <property type="evidence" value="ECO:0007669"/>
    <property type="project" value="TreeGrafter"/>
</dbReference>
<dbReference type="GO" id="GO:0051301">
    <property type="term" value="P:cell division"/>
    <property type="evidence" value="ECO:0007669"/>
    <property type="project" value="UniProtKB-KW"/>
</dbReference>
<dbReference type="PANTHER" id="PTHR13255">
    <property type="entry name" value="ATAXIN-10"/>
    <property type="match status" value="1"/>
</dbReference>
<dbReference type="EMBL" id="FXLY01000002">
    <property type="protein sequence ID" value="SMN18358.1"/>
    <property type="molecule type" value="Genomic_DNA"/>
</dbReference>
<keyword evidence="9" id="KW-1185">Reference proteome</keyword>
<comment type="function">
    <text evidence="4">May play a role in the regulation of cytokinesis.</text>
</comment>
<evidence type="ECO:0000256" key="3">
    <source>
        <dbReference type="ARBA" id="ARBA00023306"/>
    </source>
</evidence>
<dbReference type="InterPro" id="IPR011989">
    <property type="entry name" value="ARM-like"/>
</dbReference>
<reference evidence="8 9" key="1">
    <citation type="submission" date="2017-04" db="EMBL/GenBank/DDBJ databases">
        <authorList>
            <person name="Afonso C.L."/>
            <person name="Miller P.J."/>
            <person name="Scott M.A."/>
            <person name="Spackman E."/>
            <person name="Goraichik I."/>
            <person name="Dimitrov K.M."/>
            <person name="Suarez D.L."/>
            <person name="Swayne D.E."/>
        </authorList>
    </citation>
    <scope>NUCLEOTIDE SEQUENCE [LARGE SCALE GENOMIC DNA]</scope>
</reference>
<dbReference type="InterPro" id="IPR016024">
    <property type="entry name" value="ARM-type_fold"/>
</dbReference>
<dbReference type="Gene3D" id="1.25.10.10">
    <property type="entry name" value="Leucine-rich Repeat Variant"/>
    <property type="match status" value="1"/>
</dbReference>
<accession>A0A1X7QY61</accession>
<evidence type="ECO:0000256" key="4">
    <source>
        <dbReference type="ARBA" id="ARBA00044746"/>
    </source>
</evidence>
<sequence length="540" mass="62393">MNRTESSVISNIKEILVTSPTSVEIYNTVLETLNPIVIRTAQDEIYRTNLASTFEIWQELSDSIGNCNISRVIQMNNEKLTFLYLRTLRGALLLLRNLSASNQDIAQQLLIQNKVVRLFITLSASDLENTEMETSIYITALTFLHNVSKISVLFDKAMLAELMSFLKYPLHHPDNTNDIIYPYLLFFENLLQSDDFLYYFFRHEEKDSILYEFLIINIMHSHSHLFKYLIVNDKLGLNSTEEEDIQNIEKEMSNVDLAILRCFRKIIANESFSPYLLNLEETKPETFMNLLRIGQVVATSIEKWDKYELTGIMSWCFKIFYKTALDIKKYFEKGTDNITIAKILHQKIASTLDIMSSFSRYEHIQKYILSYQGLDKLIDLLGIFQKNLIRINFIKDKSGSVQNFKTSDSMGNKITDSTKISSRVDYHNFNILATNFPESKLLIVEILGNLCYKKKEMQDEIRLKHGLELILSNCVIDDNDPFIKERCITCIKFLLEGNEENQAFVASLEAKRAADDGTLSEAGYQVDIDKNGEINLLPKK</sequence>
<dbReference type="SUPFAM" id="SSF48371">
    <property type="entry name" value="ARM repeat"/>
    <property type="match status" value="1"/>
</dbReference>
<comment type="similarity">
    <text evidence="1">Belongs to the ataxin-10 family.</text>
</comment>